<organism evidence="1 2">
    <name type="scientific">Dunaliella salina</name>
    <name type="common">Green alga</name>
    <name type="synonym">Protococcus salinus</name>
    <dbReference type="NCBI Taxonomy" id="3046"/>
    <lineage>
        <taxon>Eukaryota</taxon>
        <taxon>Viridiplantae</taxon>
        <taxon>Chlorophyta</taxon>
        <taxon>core chlorophytes</taxon>
        <taxon>Chlorophyceae</taxon>
        <taxon>CS clade</taxon>
        <taxon>Chlamydomonadales</taxon>
        <taxon>Dunaliellaceae</taxon>
        <taxon>Dunaliella</taxon>
    </lineage>
</organism>
<keyword evidence="2" id="KW-1185">Reference proteome</keyword>
<dbReference type="Proteomes" id="UP000815325">
    <property type="component" value="Unassembled WGS sequence"/>
</dbReference>
<dbReference type="SUPFAM" id="SSF48371">
    <property type="entry name" value="ARM repeat"/>
    <property type="match status" value="1"/>
</dbReference>
<dbReference type="SMART" id="SM00185">
    <property type="entry name" value="ARM"/>
    <property type="match status" value="5"/>
</dbReference>
<evidence type="ECO:0000313" key="1">
    <source>
        <dbReference type="EMBL" id="KAF5834890.1"/>
    </source>
</evidence>
<sequence>MTTSISKRDAGIAANLKHIVAHGVRDNPVPLSSTAVTRGFEKAAFPKIVHELQDRNLIVRQKSLLAAQELLGSPINYVQCVAAGITPAVIKLLKDNDALVRERAAGTAEYLAKKELGARDIIQHGGIYQLVACLSDASLPVRDAAYKALYEGTRFDVMRRELTAQKSLVTLMALVLEEQQGRALQGLRILNACTQMRNNGQALEQLIDVAEAISHVVGLLAPEQSVEIQEQGARLLSMLTSQFLEAKVTAVQEHAVPHLVRLLGAQQQGCACAAAAALMMVTVVREGKYAMVDTQHEGGFERLAGALDPRKGQLCTDAMQVVCNVAEAPEGREALIRCGVPHLLAHIHQRAENGQLKGSAAEAIRQCRFKCFP</sequence>
<dbReference type="EMBL" id="MU069733">
    <property type="protein sequence ID" value="KAF5834890.1"/>
    <property type="molecule type" value="Genomic_DNA"/>
</dbReference>
<dbReference type="InterPro" id="IPR016024">
    <property type="entry name" value="ARM-type_fold"/>
</dbReference>
<dbReference type="InterPro" id="IPR042856">
    <property type="entry name" value="RSP14"/>
</dbReference>
<dbReference type="PANTHER" id="PTHR15599">
    <property type="entry name" value="RTDR1"/>
    <property type="match status" value="1"/>
</dbReference>
<comment type="caution">
    <text evidence="1">The sequence shown here is derived from an EMBL/GenBank/DDBJ whole genome shotgun (WGS) entry which is preliminary data.</text>
</comment>
<dbReference type="InterPro" id="IPR000225">
    <property type="entry name" value="Armadillo"/>
</dbReference>
<dbReference type="PANTHER" id="PTHR15599:SF1">
    <property type="entry name" value="RADIAL SPOKE HEAD 14 HOMOLOG"/>
    <property type="match status" value="1"/>
</dbReference>
<evidence type="ECO:0000313" key="2">
    <source>
        <dbReference type="Proteomes" id="UP000815325"/>
    </source>
</evidence>
<reference evidence="1" key="1">
    <citation type="submission" date="2017-08" db="EMBL/GenBank/DDBJ databases">
        <authorList>
            <person name="Polle J.E."/>
            <person name="Barry K."/>
            <person name="Cushman J."/>
            <person name="Schmutz J."/>
            <person name="Tran D."/>
            <person name="Hathwaick L.T."/>
            <person name="Yim W.C."/>
            <person name="Jenkins J."/>
            <person name="Mckie-Krisberg Z.M."/>
            <person name="Prochnik S."/>
            <person name="Lindquist E."/>
            <person name="Dockter R.B."/>
            <person name="Adam C."/>
            <person name="Molina H."/>
            <person name="Bunkerborg J."/>
            <person name="Jin E."/>
            <person name="Buchheim M."/>
            <person name="Magnuson J."/>
        </authorList>
    </citation>
    <scope>NUCLEOTIDE SEQUENCE</scope>
    <source>
        <strain evidence="1">CCAP 19/18</strain>
    </source>
</reference>
<accession>A0ABQ7GJU6</accession>
<name>A0ABQ7GJU6_DUNSA</name>
<proteinExistence type="predicted"/>
<dbReference type="Gene3D" id="1.25.10.10">
    <property type="entry name" value="Leucine-rich Repeat Variant"/>
    <property type="match status" value="2"/>
</dbReference>
<protein>
    <submittedName>
        <fullName evidence="1">Radial spoke protein 14</fullName>
    </submittedName>
</protein>
<dbReference type="InterPro" id="IPR011989">
    <property type="entry name" value="ARM-like"/>
</dbReference>
<gene>
    <name evidence="1" type="ORF">DUNSADRAFT_8194</name>
</gene>